<gene>
    <name evidence="14" type="ORF">CTAYLR_000271</name>
</gene>
<evidence type="ECO:0000313" key="14">
    <source>
        <dbReference type="EMBL" id="KAJ8603835.1"/>
    </source>
</evidence>
<dbReference type="Pfam" id="PF08825">
    <property type="entry name" value="E2_bind"/>
    <property type="match status" value="1"/>
</dbReference>
<keyword evidence="7 11" id="KW-0067">ATP-binding</keyword>
<dbReference type="PANTHER" id="PTHR10953">
    <property type="entry name" value="UBIQUITIN-ACTIVATING ENZYME E1"/>
    <property type="match status" value="1"/>
</dbReference>
<dbReference type="EC" id="6.2.1.64" evidence="8 11"/>
<dbReference type="PROSITE" id="PS00865">
    <property type="entry name" value="UBIQUITIN_ACTIVAT_2"/>
    <property type="match status" value="1"/>
</dbReference>
<evidence type="ECO:0000256" key="8">
    <source>
        <dbReference type="ARBA" id="ARBA00023624"/>
    </source>
</evidence>
<dbReference type="InterPro" id="IPR045886">
    <property type="entry name" value="ThiF/MoeB/HesA"/>
</dbReference>
<proteinExistence type="inferred from homology"/>
<dbReference type="EMBL" id="JAQMWT010000344">
    <property type="protein sequence ID" value="KAJ8603835.1"/>
    <property type="molecule type" value="Genomic_DNA"/>
</dbReference>
<dbReference type="Gene3D" id="3.10.290.20">
    <property type="entry name" value="Ubiquitin-like 2 activating enzyme e1b. Chain: B, domain 3"/>
    <property type="match status" value="1"/>
</dbReference>
<feature type="active site" description="Glycyl thioester intermediate" evidence="10">
    <location>
        <position position="217"/>
    </location>
</feature>
<dbReference type="FunFam" id="1.10.10.520:FF:000001">
    <property type="entry name" value="NEDD8-activating enzyme E1 catalytic subunit"/>
    <property type="match status" value="1"/>
</dbReference>
<accession>A0AAD7XPN5</accession>
<dbReference type="InterPro" id="IPR033127">
    <property type="entry name" value="UBQ-activ_enz_E1_Cys_AS"/>
</dbReference>
<evidence type="ECO:0000256" key="9">
    <source>
        <dbReference type="ARBA" id="ARBA00024626"/>
    </source>
</evidence>
<comment type="pathway">
    <text evidence="1 11">Protein modification; protein neddylation.</text>
</comment>
<evidence type="ECO:0000256" key="5">
    <source>
        <dbReference type="ARBA" id="ARBA00022741"/>
    </source>
</evidence>
<evidence type="ECO:0000256" key="4">
    <source>
        <dbReference type="ARBA" id="ARBA00022598"/>
    </source>
</evidence>
<evidence type="ECO:0000259" key="13">
    <source>
        <dbReference type="SMART" id="SM01181"/>
    </source>
</evidence>
<evidence type="ECO:0000256" key="6">
    <source>
        <dbReference type="ARBA" id="ARBA00022786"/>
    </source>
</evidence>
<name>A0AAD7XPN5_9STRA</name>
<evidence type="ECO:0000256" key="10">
    <source>
        <dbReference type="PROSITE-ProRule" id="PRU10132"/>
    </source>
</evidence>
<dbReference type="SUPFAM" id="SSF69572">
    <property type="entry name" value="Activating enzymes of the ubiquitin-like proteins"/>
    <property type="match status" value="1"/>
</dbReference>
<feature type="region of interest" description="Disordered" evidence="12">
    <location>
        <begin position="440"/>
        <end position="459"/>
    </location>
</feature>
<comment type="caution">
    <text evidence="14">The sequence shown here is derived from an EMBL/GenBank/DDBJ whole genome shotgun (WGS) entry which is preliminary data.</text>
</comment>
<feature type="domain" description="E2 binding" evidence="13">
    <location>
        <begin position="351"/>
        <end position="433"/>
    </location>
</feature>
<evidence type="ECO:0000313" key="15">
    <source>
        <dbReference type="Proteomes" id="UP001230188"/>
    </source>
</evidence>
<comment type="catalytic activity">
    <reaction evidence="9 11">
        <text>ATP + [NEDD8 protein] + [E1 NEDD8-activating enzyme]-L-cysteine = AMP + diphosphate + [E1 NEDD8-activating enzyme]-S-[NEDD8 protein]-yl-L-cysteine.</text>
        <dbReference type="EC" id="6.2.1.64"/>
    </reaction>
</comment>
<dbReference type="CDD" id="cd01488">
    <property type="entry name" value="Uba3_RUB"/>
    <property type="match status" value="1"/>
</dbReference>
<keyword evidence="4 11" id="KW-0436">Ligase</keyword>
<dbReference type="InterPro" id="IPR030468">
    <property type="entry name" value="Uba3_N"/>
</dbReference>
<keyword evidence="6 11" id="KW-0833">Ubl conjugation pathway</keyword>
<evidence type="ECO:0000256" key="12">
    <source>
        <dbReference type="SAM" id="MobiDB-lite"/>
    </source>
</evidence>
<dbReference type="InterPro" id="IPR014929">
    <property type="entry name" value="E2-binding"/>
</dbReference>
<protein>
    <recommendedName>
        <fullName evidence="3 11">NEDD8-activating enzyme E1 catalytic subunit</fullName>
        <ecNumber evidence="8 11">6.2.1.64</ecNumber>
    </recommendedName>
</protein>
<evidence type="ECO:0000256" key="3">
    <source>
        <dbReference type="ARBA" id="ARBA00015203"/>
    </source>
</evidence>
<dbReference type="Pfam" id="PF00899">
    <property type="entry name" value="ThiF"/>
    <property type="match status" value="1"/>
</dbReference>
<dbReference type="GO" id="GO:0045116">
    <property type="term" value="P:protein neddylation"/>
    <property type="evidence" value="ECO:0007669"/>
    <property type="project" value="UniProtKB-UniRule"/>
</dbReference>
<dbReference type="Gene3D" id="3.40.50.720">
    <property type="entry name" value="NAD(P)-binding Rossmann-like Domain"/>
    <property type="match status" value="1"/>
</dbReference>
<dbReference type="PANTHER" id="PTHR10953:SF6">
    <property type="entry name" value="NEDD8-ACTIVATING ENZYME E1 CATALYTIC SUBUNIT"/>
    <property type="match status" value="1"/>
</dbReference>
<evidence type="ECO:0000256" key="7">
    <source>
        <dbReference type="ARBA" id="ARBA00022840"/>
    </source>
</evidence>
<comment type="function">
    <text evidence="11">Catalytic subunit of the dimeric E1 enzyme, which activates NEDD8.</text>
</comment>
<dbReference type="GO" id="GO:0005634">
    <property type="term" value="C:nucleus"/>
    <property type="evidence" value="ECO:0007669"/>
    <property type="project" value="TreeGrafter"/>
</dbReference>
<evidence type="ECO:0000256" key="2">
    <source>
        <dbReference type="ARBA" id="ARBA00006310"/>
    </source>
</evidence>
<evidence type="ECO:0000256" key="11">
    <source>
        <dbReference type="RuleBase" id="RU368009"/>
    </source>
</evidence>
<dbReference type="GO" id="GO:0019781">
    <property type="term" value="F:NEDD8 activating enzyme activity"/>
    <property type="evidence" value="ECO:0007669"/>
    <property type="project" value="UniProtKB-UniRule"/>
</dbReference>
<dbReference type="GO" id="GO:0005524">
    <property type="term" value="F:ATP binding"/>
    <property type="evidence" value="ECO:0007669"/>
    <property type="project" value="UniProtKB-UniRule"/>
</dbReference>
<sequence length="459" mass="49978">MSAVAGATKANPIDCLLLTPTAFGSESGTLPVGEFSPGDEVKEFLTNECKVLVVGAGGLGCEVLKDLSLMGFGDIHVIDMDTIDVSNLNRQFLFRASDVGQPKASVAAKFINARVAGAKVMPYVGRVQDRDADFYRQFNMVVSGLDNIEARRWLNSMLVSLAEVDDDGDVDPSTVIPMIDGGTEGFKGQARVIVPRFTSCFECSLDSFPPQRTYPLCTIAETPRLPEHCISYAQIILWPKSFPDRKIDTDSPEDMQWIFDQAKERAEAYNISGVTYMKTLGVVKNIIPAVASTNAIISGVCATECFKIATMCSQNLDTYMMYMGSEGVYTHTFRYEKKPDCPVCSGATRDLAVNPNLTLADLIKSLKASDLRLKAPSLAKADSTLYMQKPKALELATRPNLTKTLSELVDDDDEITVTDPVFSGDVALSLKLNFSLDQPTVFGDDDDDDDEVGGKKNAP</sequence>
<dbReference type="InterPro" id="IPR023318">
    <property type="entry name" value="Ub_act_enz_dom_a_sf"/>
</dbReference>
<dbReference type="GO" id="GO:0005737">
    <property type="term" value="C:cytoplasm"/>
    <property type="evidence" value="ECO:0007669"/>
    <property type="project" value="TreeGrafter"/>
</dbReference>
<organism evidence="14 15">
    <name type="scientific">Chrysophaeum taylorii</name>
    <dbReference type="NCBI Taxonomy" id="2483200"/>
    <lineage>
        <taxon>Eukaryota</taxon>
        <taxon>Sar</taxon>
        <taxon>Stramenopiles</taxon>
        <taxon>Ochrophyta</taxon>
        <taxon>Pelagophyceae</taxon>
        <taxon>Pelagomonadales</taxon>
        <taxon>Pelagomonadaceae</taxon>
        <taxon>Chrysophaeum</taxon>
    </lineage>
</organism>
<dbReference type="InterPro" id="IPR035985">
    <property type="entry name" value="Ubiquitin-activating_enz"/>
</dbReference>
<keyword evidence="15" id="KW-1185">Reference proteome</keyword>
<reference evidence="14" key="1">
    <citation type="submission" date="2023-01" db="EMBL/GenBank/DDBJ databases">
        <title>Metagenome sequencing of chrysophaentin producing Chrysophaeum taylorii.</title>
        <authorList>
            <person name="Davison J."/>
            <person name="Bewley C."/>
        </authorList>
    </citation>
    <scope>NUCLEOTIDE SEQUENCE</scope>
    <source>
        <strain evidence="14">NIES-1699</strain>
    </source>
</reference>
<dbReference type="Proteomes" id="UP001230188">
    <property type="component" value="Unassembled WGS sequence"/>
</dbReference>
<dbReference type="InterPro" id="IPR000594">
    <property type="entry name" value="ThiF_NAD_FAD-bd"/>
</dbReference>
<keyword evidence="5 11" id="KW-0547">Nucleotide-binding</keyword>
<dbReference type="SMART" id="SM01181">
    <property type="entry name" value="E2_bind"/>
    <property type="match status" value="1"/>
</dbReference>
<dbReference type="Gene3D" id="1.10.10.520">
    <property type="entry name" value="Ubiquitin activating enzymes (Uba3). Chain: B, domain 2"/>
    <property type="match status" value="1"/>
</dbReference>
<comment type="similarity">
    <text evidence="2 11">Belongs to the ubiquitin-activating E1 family. UBA3 subfamily.</text>
</comment>
<dbReference type="FunFam" id="3.10.290.20:FF:000003">
    <property type="entry name" value="Ubiquitin-activating enzyme E1 C"/>
    <property type="match status" value="1"/>
</dbReference>
<dbReference type="AlphaFoldDB" id="A0AAD7XPN5"/>
<evidence type="ECO:0000256" key="1">
    <source>
        <dbReference type="ARBA" id="ARBA00005032"/>
    </source>
</evidence>